<organism evidence="11 12">
    <name type="scientific">Candidatus Bodocaedibacter vickermanii</name>
    <dbReference type="NCBI Taxonomy" id="2741701"/>
    <lineage>
        <taxon>Bacteria</taxon>
        <taxon>Pseudomonadati</taxon>
        <taxon>Pseudomonadota</taxon>
        <taxon>Alphaproteobacteria</taxon>
        <taxon>Holosporales</taxon>
        <taxon>Candidatus Paracaedibacteraceae</taxon>
        <taxon>Candidatus Bodocaedibacter</taxon>
    </lineage>
</organism>
<dbReference type="Pfam" id="PF00584">
    <property type="entry name" value="SecE"/>
    <property type="match status" value="1"/>
</dbReference>
<evidence type="ECO:0000256" key="4">
    <source>
        <dbReference type="ARBA" id="ARBA00022692"/>
    </source>
</evidence>
<dbReference type="Gene3D" id="1.20.5.1030">
    <property type="entry name" value="Preprotein translocase secy subunit"/>
    <property type="match status" value="1"/>
</dbReference>
<feature type="transmembrane region" description="Helical" evidence="9">
    <location>
        <begin position="28"/>
        <end position="49"/>
    </location>
</feature>
<dbReference type="NCBIfam" id="TIGR00964">
    <property type="entry name" value="secE_bact"/>
    <property type="match status" value="1"/>
</dbReference>
<evidence type="ECO:0000256" key="3">
    <source>
        <dbReference type="ARBA" id="ARBA00022475"/>
    </source>
</evidence>
<keyword evidence="8 9" id="KW-0472">Membrane</keyword>
<evidence type="ECO:0000256" key="5">
    <source>
        <dbReference type="ARBA" id="ARBA00022927"/>
    </source>
</evidence>
<keyword evidence="12" id="KW-1185">Reference proteome</keyword>
<proteinExistence type="inferred from homology"/>
<dbReference type="GO" id="GO:0006605">
    <property type="term" value="P:protein targeting"/>
    <property type="evidence" value="ECO:0007669"/>
    <property type="project" value="UniProtKB-UniRule"/>
</dbReference>
<dbReference type="GO" id="GO:0005886">
    <property type="term" value="C:plasma membrane"/>
    <property type="evidence" value="ECO:0007669"/>
    <property type="project" value="UniProtKB-SubCell"/>
</dbReference>
<evidence type="ECO:0000256" key="9">
    <source>
        <dbReference type="HAMAP-Rule" id="MF_00422"/>
    </source>
</evidence>
<comment type="function">
    <text evidence="9">Essential subunit of the Sec protein translocation channel SecYEG. Clamps together the 2 halves of SecY. May contact the channel plug during translocation.</text>
</comment>
<feature type="domain" description="Major facilitator superfamily (MFS) profile" evidence="10">
    <location>
        <begin position="1"/>
        <end position="66"/>
    </location>
</feature>
<dbReference type="GO" id="GO:0043952">
    <property type="term" value="P:protein transport by the Sec complex"/>
    <property type="evidence" value="ECO:0007669"/>
    <property type="project" value="UniProtKB-UniRule"/>
</dbReference>
<keyword evidence="6 9" id="KW-1133">Transmembrane helix</keyword>
<comment type="subcellular location">
    <subcellularLocation>
        <location evidence="9">Cell membrane</location>
        <topology evidence="9">Single-pass membrane protein</topology>
    </subcellularLocation>
    <subcellularLocation>
        <location evidence="1">Membrane</location>
    </subcellularLocation>
</comment>
<keyword evidence="3 9" id="KW-1003">Cell membrane</keyword>
<evidence type="ECO:0000259" key="10">
    <source>
        <dbReference type="PROSITE" id="PS50850"/>
    </source>
</evidence>
<dbReference type="InterPro" id="IPR020846">
    <property type="entry name" value="MFS_dom"/>
</dbReference>
<gene>
    <name evidence="9 11" type="primary">secE</name>
    <name evidence="11" type="ORF">CPBP_00064</name>
</gene>
<dbReference type="Proteomes" id="UP000594001">
    <property type="component" value="Chromosome"/>
</dbReference>
<dbReference type="GO" id="GO:0008320">
    <property type="term" value="F:protein transmembrane transporter activity"/>
    <property type="evidence" value="ECO:0007669"/>
    <property type="project" value="UniProtKB-UniRule"/>
</dbReference>
<dbReference type="PROSITE" id="PS50850">
    <property type="entry name" value="MFS"/>
    <property type="match status" value="1"/>
</dbReference>
<dbReference type="InterPro" id="IPR001901">
    <property type="entry name" value="Translocase_SecE/Sec61-g"/>
</dbReference>
<dbReference type="InterPro" id="IPR038379">
    <property type="entry name" value="SecE_sf"/>
</dbReference>
<reference evidence="11 12" key="1">
    <citation type="submission" date="2020-06" db="EMBL/GenBank/DDBJ databases">
        <title>The endosymbiont of the kinetoplastid Bodo saltans is a Paracaedibacter-like alpha-proteobacterium possessing a putative toxin-antitoxin system.</title>
        <authorList>
            <person name="Midha S."/>
            <person name="Rigden D.J."/>
            <person name="Siozios S."/>
            <person name="Hurst G.D.D."/>
            <person name="Jackson A.P."/>
        </authorList>
    </citation>
    <scope>NUCLEOTIDE SEQUENCE [LARGE SCALE GENOMIC DNA]</scope>
    <source>
        <strain evidence="11">Lake Konstanz</strain>
    </source>
</reference>
<dbReference type="KEGG" id="pbal:CPBP_00064"/>
<evidence type="ECO:0000256" key="8">
    <source>
        <dbReference type="ARBA" id="ARBA00023136"/>
    </source>
</evidence>
<dbReference type="AlphaFoldDB" id="A0A7L9RRX5"/>
<keyword evidence="4 9" id="KW-0812">Transmembrane</keyword>
<keyword evidence="5 9" id="KW-0653">Protein transport</keyword>
<dbReference type="PANTHER" id="PTHR33910:SF1">
    <property type="entry name" value="PROTEIN TRANSLOCASE SUBUNIT SECE"/>
    <property type="match status" value="1"/>
</dbReference>
<evidence type="ECO:0000256" key="2">
    <source>
        <dbReference type="ARBA" id="ARBA00022448"/>
    </source>
</evidence>
<evidence type="ECO:0000256" key="6">
    <source>
        <dbReference type="ARBA" id="ARBA00022989"/>
    </source>
</evidence>
<dbReference type="InterPro" id="IPR005807">
    <property type="entry name" value="SecE_bac"/>
</dbReference>
<dbReference type="GO" id="GO:0065002">
    <property type="term" value="P:intracellular protein transmembrane transport"/>
    <property type="evidence" value="ECO:0007669"/>
    <property type="project" value="UniProtKB-UniRule"/>
</dbReference>
<dbReference type="EMBL" id="CP054719">
    <property type="protein sequence ID" value="QOL19312.1"/>
    <property type="molecule type" value="Genomic_DNA"/>
</dbReference>
<comment type="subunit">
    <text evidence="9">Component of the Sec protein translocase complex. Heterotrimer consisting of SecY, SecE and SecG subunits. The heterotrimers can form oligomers, although 1 heterotrimer is thought to be able to translocate proteins. Interacts with the ribosome. Interacts with SecDF, and other proteins may be involved. Interacts with SecA.</text>
</comment>
<accession>A0A7L9RRX5</accession>
<sequence>MAKVSAVQFIRQVRQEVSKVTWSTRKEVIVTSIMVFILGTIAATFFFGVDSAISYMLMRIFKGLGA</sequence>
<name>A0A7L9RRX5_9PROT</name>
<dbReference type="GO" id="GO:0009306">
    <property type="term" value="P:protein secretion"/>
    <property type="evidence" value="ECO:0007669"/>
    <property type="project" value="UniProtKB-UniRule"/>
</dbReference>
<evidence type="ECO:0000313" key="12">
    <source>
        <dbReference type="Proteomes" id="UP000594001"/>
    </source>
</evidence>
<comment type="similarity">
    <text evidence="9">Belongs to the SecE/SEC61-gamma family.</text>
</comment>
<evidence type="ECO:0000256" key="7">
    <source>
        <dbReference type="ARBA" id="ARBA00023010"/>
    </source>
</evidence>
<dbReference type="HAMAP" id="MF_00422">
    <property type="entry name" value="SecE"/>
    <property type="match status" value="1"/>
</dbReference>
<keyword evidence="2 9" id="KW-0813">Transport</keyword>
<dbReference type="RefSeq" id="WP_350332066.1">
    <property type="nucleotide sequence ID" value="NZ_CP054719.1"/>
</dbReference>
<evidence type="ECO:0000256" key="1">
    <source>
        <dbReference type="ARBA" id="ARBA00004370"/>
    </source>
</evidence>
<evidence type="ECO:0000313" key="11">
    <source>
        <dbReference type="EMBL" id="QOL19312.1"/>
    </source>
</evidence>
<protein>
    <recommendedName>
        <fullName evidence="9">Protein translocase subunit SecE</fullName>
    </recommendedName>
</protein>
<keyword evidence="7 9" id="KW-0811">Translocation</keyword>
<dbReference type="PANTHER" id="PTHR33910">
    <property type="entry name" value="PROTEIN TRANSLOCASE SUBUNIT SECE"/>
    <property type="match status" value="1"/>
</dbReference>